<dbReference type="InterPro" id="IPR000014">
    <property type="entry name" value="PAS"/>
</dbReference>
<protein>
    <submittedName>
        <fullName evidence="4">SpoIIE family protein phosphatase</fullName>
    </submittedName>
</protein>
<dbReference type="Proteomes" id="UP001500956">
    <property type="component" value="Unassembled WGS sequence"/>
</dbReference>
<feature type="domain" description="PAS" evidence="2">
    <location>
        <begin position="174"/>
        <end position="197"/>
    </location>
</feature>
<dbReference type="InterPro" id="IPR001610">
    <property type="entry name" value="PAC"/>
</dbReference>
<dbReference type="InterPro" id="IPR052016">
    <property type="entry name" value="Bact_Sigma-Reg"/>
</dbReference>
<dbReference type="RefSeq" id="WP_246253692.1">
    <property type="nucleotide sequence ID" value="NZ_BAABID010000009.1"/>
</dbReference>
<dbReference type="InterPro" id="IPR035965">
    <property type="entry name" value="PAS-like_dom_sf"/>
</dbReference>
<gene>
    <name evidence="4" type="ORF">GCM10023216_22470</name>
</gene>
<sequence>MSNPTSQATEQAAGTALAAAALADVDDPIEIATGGAVLMVDAATDRVVDANPVAGRMSGGTDLPASLDSWCAAAGLTTGVDEVSAAEAIRGTLDGGGGTALLSRRPGRPESLWAVGVPLEGAPDGLDDRVLVALLPGTGLRETATTASPLDGLQMRAAVASHLSFTISDPSQPDNPLIWVNPAFCEVTGYSTEEVLGYNCRFLQGEGTDPAAVQRIRAALAEGSTVGTTLLNYRKDGTPFWNQVVISPVLGEDGEVTHHVGIQTDVTDRVHADRRRASELDEAHREKDEAHREKNRLGLLAQITQSLVDLFDEEAGAAVLPELVAPHFGSWCAVVVVDERDRPRLVHVASRDLDRADDVALLEASQRWALESPAIHRVLSAEPSYVAEPFPVDVDSLPDRTDPRELAALERLGLGSAIVVPLRGRDHTIGVLVVISEDPPESFSADDVRDIVALGARGGLALDNARLYRREHHTALTLQHSMLPEIVEAPGLDCAALYEPASAGADVGGDWYDVVPLPSGRVAVSVGDVVGHDVRAAASMGQLRSVLRSEAWSGRSAAAVVSGMDELVRGLAMADMATCVFALIDPADDDGVRRVTYTRCGHPAPLLLRADGEVELLEEALTTPIGAPTVSPQVPEATTELRPGDLLVLFTDGLVERRDRSLRDQLANLHTCAAEMATGLDAAAARDTIVEACADGEREDDTCILVVRNASAPTDESET</sequence>
<dbReference type="SMART" id="SM00086">
    <property type="entry name" value="PAC"/>
    <property type="match status" value="1"/>
</dbReference>
<dbReference type="PROSITE" id="PS50113">
    <property type="entry name" value="PAC"/>
    <property type="match status" value="1"/>
</dbReference>
<evidence type="ECO:0000259" key="2">
    <source>
        <dbReference type="PROSITE" id="PS50112"/>
    </source>
</evidence>
<comment type="caution">
    <text evidence="4">The sequence shown here is derived from an EMBL/GenBank/DDBJ whole genome shotgun (WGS) entry which is preliminary data.</text>
</comment>
<dbReference type="NCBIfam" id="TIGR00229">
    <property type="entry name" value="sensory_box"/>
    <property type="match status" value="1"/>
</dbReference>
<dbReference type="PANTHER" id="PTHR43156:SF2">
    <property type="entry name" value="STAGE II SPORULATION PROTEIN E"/>
    <property type="match status" value="1"/>
</dbReference>
<proteinExistence type="predicted"/>
<evidence type="ECO:0000313" key="4">
    <source>
        <dbReference type="EMBL" id="GAA4730282.1"/>
    </source>
</evidence>
<dbReference type="SMART" id="SM00065">
    <property type="entry name" value="GAF"/>
    <property type="match status" value="1"/>
</dbReference>
<dbReference type="SUPFAM" id="SSF81606">
    <property type="entry name" value="PP2C-like"/>
    <property type="match status" value="1"/>
</dbReference>
<reference evidence="5" key="1">
    <citation type="journal article" date="2019" name="Int. J. Syst. Evol. Microbiol.">
        <title>The Global Catalogue of Microorganisms (GCM) 10K type strain sequencing project: providing services to taxonomists for standard genome sequencing and annotation.</title>
        <authorList>
            <consortium name="The Broad Institute Genomics Platform"/>
            <consortium name="The Broad Institute Genome Sequencing Center for Infectious Disease"/>
            <person name="Wu L."/>
            <person name="Ma J."/>
        </authorList>
    </citation>
    <scope>NUCLEOTIDE SEQUENCE [LARGE SCALE GENOMIC DNA]</scope>
    <source>
        <strain evidence="5">JCM 18063</strain>
    </source>
</reference>
<dbReference type="CDD" id="cd00130">
    <property type="entry name" value="PAS"/>
    <property type="match status" value="1"/>
</dbReference>
<dbReference type="PANTHER" id="PTHR43156">
    <property type="entry name" value="STAGE II SPORULATION PROTEIN E-RELATED"/>
    <property type="match status" value="1"/>
</dbReference>
<dbReference type="SUPFAM" id="SSF55785">
    <property type="entry name" value="PYP-like sensor domain (PAS domain)"/>
    <property type="match status" value="1"/>
</dbReference>
<dbReference type="InterPro" id="IPR029016">
    <property type="entry name" value="GAF-like_dom_sf"/>
</dbReference>
<dbReference type="Gene3D" id="3.60.40.10">
    <property type="entry name" value="PPM-type phosphatase domain"/>
    <property type="match status" value="1"/>
</dbReference>
<dbReference type="InterPro" id="IPR003018">
    <property type="entry name" value="GAF"/>
</dbReference>
<evidence type="ECO:0000313" key="5">
    <source>
        <dbReference type="Proteomes" id="UP001500956"/>
    </source>
</evidence>
<evidence type="ECO:0000259" key="3">
    <source>
        <dbReference type="PROSITE" id="PS50113"/>
    </source>
</evidence>
<feature type="domain" description="PAC" evidence="3">
    <location>
        <begin position="224"/>
        <end position="278"/>
    </location>
</feature>
<keyword evidence="5" id="KW-1185">Reference proteome</keyword>
<dbReference type="PROSITE" id="PS50112">
    <property type="entry name" value="PAS"/>
    <property type="match status" value="1"/>
</dbReference>
<name>A0ABP8YHB6_9MICO</name>
<dbReference type="Gene3D" id="3.30.450.40">
    <property type="match status" value="1"/>
</dbReference>
<dbReference type="EMBL" id="BAABID010000009">
    <property type="protein sequence ID" value="GAA4730282.1"/>
    <property type="molecule type" value="Genomic_DNA"/>
</dbReference>
<dbReference type="Gene3D" id="3.30.450.20">
    <property type="entry name" value="PAS domain"/>
    <property type="match status" value="1"/>
</dbReference>
<dbReference type="SMART" id="SM00331">
    <property type="entry name" value="PP2C_SIG"/>
    <property type="match status" value="1"/>
</dbReference>
<dbReference type="Pfam" id="PF07228">
    <property type="entry name" value="SpoIIE"/>
    <property type="match status" value="1"/>
</dbReference>
<dbReference type="SUPFAM" id="SSF55781">
    <property type="entry name" value="GAF domain-like"/>
    <property type="match status" value="1"/>
</dbReference>
<dbReference type="InterPro" id="IPR036457">
    <property type="entry name" value="PPM-type-like_dom_sf"/>
</dbReference>
<dbReference type="InterPro" id="IPR001932">
    <property type="entry name" value="PPM-type_phosphatase-like_dom"/>
</dbReference>
<keyword evidence="1" id="KW-0378">Hydrolase</keyword>
<accession>A0ABP8YHB6</accession>
<dbReference type="InterPro" id="IPR000700">
    <property type="entry name" value="PAS-assoc_C"/>
</dbReference>
<dbReference type="Pfam" id="PF13426">
    <property type="entry name" value="PAS_9"/>
    <property type="match status" value="1"/>
</dbReference>
<organism evidence="4 5">
    <name type="scientific">Isoptericola chiayiensis</name>
    <dbReference type="NCBI Taxonomy" id="579446"/>
    <lineage>
        <taxon>Bacteria</taxon>
        <taxon>Bacillati</taxon>
        <taxon>Actinomycetota</taxon>
        <taxon>Actinomycetes</taxon>
        <taxon>Micrococcales</taxon>
        <taxon>Promicromonosporaceae</taxon>
        <taxon>Isoptericola</taxon>
    </lineage>
</organism>
<dbReference type="Pfam" id="PF13492">
    <property type="entry name" value="GAF_3"/>
    <property type="match status" value="1"/>
</dbReference>
<evidence type="ECO:0000256" key="1">
    <source>
        <dbReference type="ARBA" id="ARBA00022801"/>
    </source>
</evidence>